<dbReference type="EMBL" id="CP002364">
    <property type="protein sequence ID" value="ADW16660.1"/>
    <property type="molecule type" value="Genomic_DNA"/>
</dbReference>
<dbReference type="InterPro" id="IPR009061">
    <property type="entry name" value="DNA-bd_dom_put_sf"/>
</dbReference>
<evidence type="ECO:0000259" key="1">
    <source>
        <dbReference type="Pfam" id="PF12728"/>
    </source>
</evidence>
<evidence type="ECO:0000313" key="3">
    <source>
        <dbReference type="Proteomes" id="UP000006365"/>
    </source>
</evidence>
<dbReference type="Gene3D" id="1.10.10.10">
    <property type="entry name" value="Winged helix-like DNA-binding domain superfamily/Winged helix DNA-binding domain"/>
    <property type="match status" value="1"/>
</dbReference>
<dbReference type="Proteomes" id="UP000006365">
    <property type="component" value="Chromosome"/>
</dbReference>
<organism evidence="2 3">
    <name type="scientific">Desulfobulbus propionicus (strain ATCC 33891 / DSM 2032 / VKM B-1956 / 1pr3)</name>
    <dbReference type="NCBI Taxonomy" id="577650"/>
    <lineage>
        <taxon>Bacteria</taxon>
        <taxon>Pseudomonadati</taxon>
        <taxon>Thermodesulfobacteriota</taxon>
        <taxon>Desulfobulbia</taxon>
        <taxon>Desulfobulbales</taxon>
        <taxon>Desulfobulbaceae</taxon>
        <taxon>Desulfobulbus</taxon>
    </lineage>
</organism>
<dbReference type="SUPFAM" id="SSF46955">
    <property type="entry name" value="Putative DNA-binding domain"/>
    <property type="match status" value="1"/>
</dbReference>
<evidence type="ECO:0000313" key="2">
    <source>
        <dbReference type="EMBL" id="ADW16660.1"/>
    </source>
</evidence>
<keyword evidence="3" id="KW-1185">Reference proteome</keyword>
<dbReference type="KEGG" id="dpr:Despr_0480"/>
<dbReference type="RefSeq" id="WP_015723207.1">
    <property type="nucleotide sequence ID" value="NC_014972.1"/>
</dbReference>
<name>A0A7U3YJV5_DESPD</name>
<reference evidence="2 3" key="1">
    <citation type="journal article" date="2011" name="Stand. Genomic Sci.">
        <title>Complete genome sequence of Desulfobulbus propionicus type strain (1pr3).</title>
        <authorList>
            <person name="Pagani I."/>
            <person name="Lapidus A."/>
            <person name="Nolan M."/>
            <person name="Lucas S."/>
            <person name="Hammon N."/>
            <person name="Deshpande S."/>
            <person name="Cheng J.F."/>
            <person name="Chertkov O."/>
            <person name="Davenport K."/>
            <person name="Tapia R."/>
            <person name="Han C."/>
            <person name="Goodwin L."/>
            <person name="Pitluck S."/>
            <person name="Liolios K."/>
            <person name="Mavromatis K."/>
            <person name="Ivanova N."/>
            <person name="Mikhailova N."/>
            <person name="Pati A."/>
            <person name="Chen A."/>
            <person name="Palaniappan K."/>
            <person name="Land M."/>
            <person name="Hauser L."/>
            <person name="Chang Y.J."/>
            <person name="Jeffries C.D."/>
            <person name="Detter J.C."/>
            <person name="Brambilla E."/>
            <person name="Kannan K.P."/>
            <person name="Djao O.D."/>
            <person name="Rohde M."/>
            <person name="Pukall R."/>
            <person name="Spring S."/>
            <person name="Goker M."/>
            <person name="Sikorski J."/>
            <person name="Woyke T."/>
            <person name="Bristow J."/>
            <person name="Eisen J.A."/>
            <person name="Markowitz V."/>
            <person name="Hugenholtz P."/>
            <person name="Kyrpides N.C."/>
            <person name="Klenk H.P."/>
        </authorList>
    </citation>
    <scope>NUCLEOTIDE SEQUENCE [LARGE SCALE GENOMIC DNA]</scope>
    <source>
        <strain evidence="3">ATCC 33891 / DSM 2032 / 1pr3</strain>
    </source>
</reference>
<sequence>MELIQKTRTTSNLLPPEEAAAMLGVTVGTLQVWRTTRRYPLKYVKSGRLVRYRLEDIQAFIESRTVSPAEV</sequence>
<proteinExistence type="predicted"/>
<feature type="domain" description="Helix-turn-helix" evidence="1">
    <location>
        <begin position="16"/>
        <end position="64"/>
    </location>
</feature>
<protein>
    <recommendedName>
        <fullName evidence="1">Helix-turn-helix domain-containing protein</fullName>
    </recommendedName>
</protein>
<dbReference type="InterPro" id="IPR036388">
    <property type="entry name" value="WH-like_DNA-bd_sf"/>
</dbReference>
<dbReference type="Pfam" id="PF12728">
    <property type="entry name" value="HTH_17"/>
    <property type="match status" value="1"/>
</dbReference>
<dbReference type="AlphaFoldDB" id="A0A7U3YJV5"/>
<dbReference type="InterPro" id="IPR041657">
    <property type="entry name" value="HTH_17"/>
</dbReference>
<gene>
    <name evidence="2" type="ordered locus">Despr_0480</name>
</gene>
<accession>A0A7U3YJV5</accession>